<comment type="caution">
    <text evidence="1">The sequence shown here is derived from an EMBL/GenBank/DDBJ whole genome shotgun (WGS) entry which is preliminary data.</text>
</comment>
<evidence type="ECO:0000313" key="1">
    <source>
        <dbReference type="EMBL" id="PSU35669.1"/>
    </source>
</evidence>
<keyword evidence="2" id="KW-1185">Reference proteome</keyword>
<name>A0A2T3J300_9GAMM</name>
<reference evidence="1 2" key="1">
    <citation type="submission" date="2018-03" db="EMBL/GenBank/DDBJ databases">
        <title>Whole genome sequencing of Histamine producing bacteria.</title>
        <authorList>
            <person name="Butler K."/>
        </authorList>
    </citation>
    <scope>NUCLEOTIDE SEQUENCE [LARGE SCALE GENOMIC DNA]</scope>
    <source>
        <strain evidence="1 2">JCM 13586</strain>
    </source>
</reference>
<dbReference type="Proteomes" id="UP000241222">
    <property type="component" value="Unassembled WGS sequence"/>
</dbReference>
<proteinExistence type="predicted"/>
<gene>
    <name evidence="1" type="ORF">C9I99_01225</name>
</gene>
<sequence>MLIVCLGFVWPSHAGSIMSVSNATAEQQHSVYSGVDNDVDRYMPMAFSQPLAQSTSFDRFIATGSQNLPFDASQTDLNALFKLDQTDLVDAIDVHRNSQSNNNQHSNHDRSLDLAIVTSSRFASLLRHDPEEVEPAYQLAIELPIDPVPSFAKGFRVDMQPALDWTLNTSPPSGRISGWKESNLIYTVYHHRLPLA</sequence>
<accession>A0A2T3J300</accession>
<organism evidence="1 2">
    <name type="scientific">Photobacterium lutimaris</name>
    <dbReference type="NCBI Taxonomy" id="388278"/>
    <lineage>
        <taxon>Bacteria</taxon>
        <taxon>Pseudomonadati</taxon>
        <taxon>Pseudomonadota</taxon>
        <taxon>Gammaproteobacteria</taxon>
        <taxon>Vibrionales</taxon>
        <taxon>Vibrionaceae</taxon>
        <taxon>Photobacterium</taxon>
    </lineage>
</organism>
<evidence type="ECO:0000313" key="2">
    <source>
        <dbReference type="Proteomes" id="UP000241222"/>
    </source>
</evidence>
<dbReference type="AlphaFoldDB" id="A0A2T3J300"/>
<dbReference type="EMBL" id="PYMH01000001">
    <property type="protein sequence ID" value="PSU35669.1"/>
    <property type="molecule type" value="Genomic_DNA"/>
</dbReference>
<protein>
    <submittedName>
        <fullName evidence="1">Uncharacterized protein</fullName>
    </submittedName>
</protein>